<keyword evidence="1 5" id="KW-0597">Phosphoprotein</keyword>
<sequence>MRRPMIRIVIADDQRLLRDGLQTMINLSDGMEVVGLAENGRKALELTGTLQPDLVLMDIQMPEMDGIESTRKIRALYPATKVLILTTYPEDDYIIDALVGGASGFLLKDLPGDKIIAAIRDTMAGTLLMPTAISAKLAARLSAGPASNYAAAHTAARTANPIPADQDPGFTDREWKIIELMAEGRSNREIANLLFISEGTIRNYISIIYSKIGVNDRLKAVNLLRGWLPPKS</sequence>
<dbReference type="InterPro" id="IPR011006">
    <property type="entry name" value="CheY-like_superfamily"/>
</dbReference>
<dbReference type="Gene3D" id="3.40.50.2300">
    <property type="match status" value="1"/>
</dbReference>
<dbReference type="PRINTS" id="PR00038">
    <property type="entry name" value="HTHLUXR"/>
</dbReference>
<dbReference type="Proteomes" id="UP000269097">
    <property type="component" value="Chromosome"/>
</dbReference>
<dbReference type="InterPro" id="IPR039420">
    <property type="entry name" value="WalR-like"/>
</dbReference>
<dbReference type="SMART" id="SM00421">
    <property type="entry name" value="HTH_LUXR"/>
    <property type="match status" value="1"/>
</dbReference>
<organism evidence="8 9">
    <name type="scientific">Cohnella candidum</name>
    <dbReference type="NCBI Taxonomy" id="2674991"/>
    <lineage>
        <taxon>Bacteria</taxon>
        <taxon>Bacillati</taxon>
        <taxon>Bacillota</taxon>
        <taxon>Bacilli</taxon>
        <taxon>Bacillales</taxon>
        <taxon>Paenibacillaceae</taxon>
        <taxon>Cohnella</taxon>
    </lineage>
</organism>
<keyword evidence="4" id="KW-0804">Transcription</keyword>
<feature type="domain" description="Response regulatory" evidence="7">
    <location>
        <begin position="7"/>
        <end position="123"/>
    </location>
</feature>
<dbReference type="PANTHER" id="PTHR43214">
    <property type="entry name" value="TWO-COMPONENT RESPONSE REGULATOR"/>
    <property type="match status" value="1"/>
</dbReference>
<feature type="domain" description="HTH luxR-type" evidence="6">
    <location>
        <begin position="163"/>
        <end position="228"/>
    </location>
</feature>
<dbReference type="SUPFAM" id="SSF46894">
    <property type="entry name" value="C-terminal effector domain of the bipartite response regulators"/>
    <property type="match status" value="1"/>
</dbReference>
<evidence type="ECO:0000256" key="5">
    <source>
        <dbReference type="PROSITE-ProRule" id="PRU00169"/>
    </source>
</evidence>
<dbReference type="InterPro" id="IPR058245">
    <property type="entry name" value="NreC/VraR/RcsB-like_REC"/>
</dbReference>
<keyword evidence="2" id="KW-0805">Transcription regulation</keyword>
<dbReference type="PROSITE" id="PS50110">
    <property type="entry name" value="RESPONSE_REGULATORY"/>
    <property type="match status" value="1"/>
</dbReference>
<feature type="modified residue" description="4-aspartylphosphate" evidence="5">
    <location>
        <position position="58"/>
    </location>
</feature>
<evidence type="ECO:0000259" key="6">
    <source>
        <dbReference type="PROSITE" id="PS50043"/>
    </source>
</evidence>
<evidence type="ECO:0000256" key="1">
    <source>
        <dbReference type="ARBA" id="ARBA00022553"/>
    </source>
</evidence>
<evidence type="ECO:0000313" key="8">
    <source>
        <dbReference type="EMBL" id="AYQ71214.1"/>
    </source>
</evidence>
<dbReference type="CDD" id="cd06170">
    <property type="entry name" value="LuxR_C_like"/>
    <property type="match status" value="1"/>
</dbReference>
<gene>
    <name evidence="8" type="ORF">EAV92_00470</name>
</gene>
<dbReference type="SUPFAM" id="SSF52172">
    <property type="entry name" value="CheY-like"/>
    <property type="match status" value="1"/>
</dbReference>
<dbReference type="InterPro" id="IPR000792">
    <property type="entry name" value="Tscrpt_reg_LuxR_C"/>
</dbReference>
<dbReference type="InterPro" id="IPR016032">
    <property type="entry name" value="Sig_transdc_resp-reg_C-effctor"/>
</dbReference>
<dbReference type="KEGG" id="coh:EAV92_00470"/>
<evidence type="ECO:0000256" key="2">
    <source>
        <dbReference type="ARBA" id="ARBA00023015"/>
    </source>
</evidence>
<keyword evidence="9" id="KW-1185">Reference proteome</keyword>
<proteinExistence type="predicted"/>
<reference evidence="8 9" key="1">
    <citation type="submission" date="2018-10" db="EMBL/GenBank/DDBJ databases">
        <title>Genome Sequence of Cohnella sp.</title>
        <authorList>
            <person name="Srinivasan S."/>
            <person name="Kim M.K."/>
        </authorList>
    </citation>
    <scope>NUCLEOTIDE SEQUENCE [LARGE SCALE GENOMIC DNA]</scope>
    <source>
        <strain evidence="8 9">18JY8-7</strain>
    </source>
</reference>
<dbReference type="EMBL" id="CP033433">
    <property type="protein sequence ID" value="AYQ71214.1"/>
    <property type="molecule type" value="Genomic_DNA"/>
</dbReference>
<dbReference type="InterPro" id="IPR001789">
    <property type="entry name" value="Sig_transdc_resp-reg_receiver"/>
</dbReference>
<dbReference type="Pfam" id="PF00072">
    <property type="entry name" value="Response_reg"/>
    <property type="match status" value="1"/>
</dbReference>
<evidence type="ECO:0000256" key="3">
    <source>
        <dbReference type="ARBA" id="ARBA00023125"/>
    </source>
</evidence>
<evidence type="ECO:0000313" key="9">
    <source>
        <dbReference type="Proteomes" id="UP000269097"/>
    </source>
</evidence>
<keyword evidence="3 8" id="KW-0238">DNA-binding</keyword>
<dbReference type="GO" id="GO:0006355">
    <property type="term" value="P:regulation of DNA-templated transcription"/>
    <property type="evidence" value="ECO:0007669"/>
    <property type="project" value="InterPro"/>
</dbReference>
<dbReference type="AlphaFoldDB" id="A0A3G3JSN9"/>
<name>A0A3G3JSN9_9BACL</name>
<dbReference type="CDD" id="cd17535">
    <property type="entry name" value="REC_NarL-like"/>
    <property type="match status" value="1"/>
</dbReference>
<dbReference type="Pfam" id="PF00196">
    <property type="entry name" value="GerE"/>
    <property type="match status" value="1"/>
</dbReference>
<evidence type="ECO:0000256" key="4">
    <source>
        <dbReference type="ARBA" id="ARBA00023163"/>
    </source>
</evidence>
<dbReference type="SMART" id="SM00448">
    <property type="entry name" value="REC"/>
    <property type="match status" value="1"/>
</dbReference>
<accession>A0A3G3JSN9</accession>
<dbReference type="PROSITE" id="PS50043">
    <property type="entry name" value="HTH_LUXR_2"/>
    <property type="match status" value="1"/>
</dbReference>
<protein>
    <submittedName>
        <fullName evidence="8">DNA-binding response regulator</fullName>
    </submittedName>
</protein>
<evidence type="ECO:0000259" key="7">
    <source>
        <dbReference type="PROSITE" id="PS50110"/>
    </source>
</evidence>
<dbReference type="GO" id="GO:0003677">
    <property type="term" value="F:DNA binding"/>
    <property type="evidence" value="ECO:0007669"/>
    <property type="project" value="UniProtKB-KW"/>
</dbReference>
<dbReference type="GO" id="GO:0000160">
    <property type="term" value="P:phosphorelay signal transduction system"/>
    <property type="evidence" value="ECO:0007669"/>
    <property type="project" value="InterPro"/>
</dbReference>